<dbReference type="InterPro" id="IPR053781">
    <property type="entry name" value="F-box_AtFBL13-like"/>
</dbReference>
<dbReference type="SUPFAM" id="SSF52047">
    <property type="entry name" value="RNI-like"/>
    <property type="match status" value="1"/>
</dbReference>
<gene>
    <name evidence="2" type="ORF">F511_11023</name>
</gene>
<evidence type="ECO:0000259" key="1">
    <source>
        <dbReference type="PROSITE" id="PS50181"/>
    </source>
</evidence>
<dbReference type="Proteomes" id="UP000250235">
    <property type="component" value="Unassembled WGS sequence"/>
</dbReference>
<accession>A0A2Z7CPQ0</accession>
<dbReference type="AlphaFoldDB" id="A0A2Z7CPQ0"/>
<dbReference type="Gene3D" id="3.80.10.10">
    <property type="entry name" value="Ribonuclease Inhibitor"/>
    <property type="match status" value="1"/>
</dbReference>
<name>A0A2Z7CPQ0_9LAMI</name>
<evidence type="ECO:0000313" key="3">
    <source>
        <dbReference type="Proteomes" id="UP000250235"/>
    </source>
</evidence>
<proteinExistence type="predicted"/>
<dbReference type="Pfam" id="PF00646">
    <property type="entry name" value="F-box"/>
    <property type="match status" value="1"/>
</dbReference>
<dbReference type="OrthoDB" id="868202at2759"/>
<dbReference type="PROSITE" id="PS50181">
    <property type="entry name" value="FBOX"/>
    <property type="match status" value="1"/>
</dbReference>
<dbReference type="EMBL" id="KQ993789">
    <property type="protein sequence ID" value="KZV49072.1"/>
    <property type="molecule type" value="Genomic_DNA"/>
</dbReference>
<dbReference type="CDD" id="cd22160">
    <property type="entry name" value="F-box_AtFBL13-like"/>
    <property type="match status" value="1"/>
</dbReference>
<dbReference type="SMART" id="SM00256">
    <property type="entry name" value="FBOX"/>
    <property type="match status" value="1"/>
</dbReference>
<dbReference type="InterPro" id="IPR032675">
    <property type="entry name" value="LRR_dom_sf"/>
</dbReference>
<dbReference type="Gene3D" id="1.20.1280.50">
    <property type="match status" value="1"/>
</dbReference>
<dbReference type="SUPFAM" id="SSF81383">
    <property type="entry name" value="F-box domain"/>
    <property type="match status" value="1"/>
</dbReference>
<sequence length="465" mass="53575">MEHAYYKRSRTKCTREDRLSNLPADILHHILSFLDASDVVRTCVLGKNWRNIWRSVPSLKFDFNLFLFREPYLQLNYDECLSKFWVFFLLTFFMREAPQVTKLHVLCHHFDVKQFQLLLGLLTKKNVKELHFEARFSEGDYPFSDALSEYLSSVRRHYDGSVKMQFSTAFENLKSIRLVTVYFNDAMITDKLFTSCGILENLSLEYCRMQTLEVLNISAPNLKKFTFLNICCNIFIPHLFHGRLNMHTPNLVNFCYNGPVISLEFSNVSSVNHVVIEVLCETYIVVRQPNLAAMVSALSCAKALSLPSIVPVYLSRGWYGSICHLPNTRSLRVGMVNAARYMEGLIKLLKRTPNLKILSMKFLWGFQDNWKSEDEDVGCLSHHVTEVQMTVSPYSVFPTEFVKFLLRNAKVLTKIQICLEARELDPRQFYALQTVNIASKTVALSVASISASGRRKCFSLNLANL</sequence>
<protein>
    <submittedName>
        <fullName evidence="2">F-box/LRR-repeat protein-like</fullName>
    </submittedName>
</protein>
<organism evidence="2 3">
    <name type="scientific">Dorcoceras hygrometricum</name>
    <dbReference type="NCBI Taxonomy" id="472368"/>
    <lineage>
        <taxon>Eukaryota</taxon>
        <taxon>Viridiplantae</taxon>
        <taxon>Streptophyta</taxon>
        <taxon>Embryophyta</taxon>
        <taxon>Tracheophyta</taxon>
        <taxon>Spermatophyta</taxon>
        <taxon>Magnoliopsida</taxon>
        <taxon>eudicotyledons</taxon>
        <taxon>Gunneridae</taxon>
        <taxon>Pentapetalae</taxon>
        <taxon>asterids</taxon>
        <taxon>lamiids</taxon>
        <taxon>Lamiales</taxon>
        <taxon>Gesneriaceae</taxon>
        <taxon>Didymocarpoideae</taxon>
        <taxon>Trichosporeae</taxon>
        <taxon>Loxocarpinae</taxon>
        <taxon>Dorcoceras</taxon>
    </lineage>
</organism>
<dbReference type="InterPro" id="IPR050232">
    <property type="entry name" value="FBL13/AtMIF1-like"/>
</dbReference>
<feature type="domain" description="F-box" evidence="1">
    <location>
        <begin position="16"/>
        <end position="64"/>
    </location>
</feature>
<dbReference type="InterPro" id="IPR001810">
    <property type="entry name" value="F-box_dom"/>
</dbReference>
<reference evidence="2 3" key="1">
    <citation type="journal article" date="2015" name="Proc. Natl. Acad. Sci. U.S.A.">
        <title>The resurrection genome of Boea hygrometrica: A blueprint for survival of dehydration.</title>
        <authorList>
            <person name="Xiao L."/>
            <person name="Yang G."/>
            <person name="Zhang L."/>
            <person name="Yang X."/>
            <person name="Zhao S."/>
            <person name="Ji Z."/>
            <person name="Zhou Q."/>
            <person name="Hu M."/>
            <person name="Wang Y."/>
            <person name="Chen M."/>
            <person name="Xu Y."/>
            <person name="Jin H."/>
            <person name="Xiao X."/>
            <person name="Hu G."/>
            <person name="Bao F."/>
            <person name="Hu Y."/>
            <person name="Wan P."/>
            <person name="Li L."/>
            <person name="Deng X."/>
            <person name="Kuang T."/>
            <person name="Xiang C."/>
            <person name="Zhu J.K."/>
            <person name="Oliver M.J."/>
            <person name="He Y."/>
        </authorList>
    </citation>
    <scope>NUCLEOTIDE SEQUENCE [LARGE SCALE GENOMIC DNA]</scope>
    <source>
        <strain evidence="3">cv. XS01</strain>
    </source>
</reference>
<dbReference type="InterPro" id="IPR036047">
    <property type="entry name" value="F-box-like_dom_sf"/>
</dbReference>
<dbReference type="PANTHER" id="PTHR31900:SF27">
    <property type="entry name" value="FBD DOMAIN-CONTAINING PROTEIN"/>
    <property type="match status" value="1"/>
</dbReference>
<evidence type="ECO:0000313" key="2">
    <source>
        <dbReference type="EMBL" id="KZV49072.1"/>
    </source>
</evidence>
<keyword evidence="3" id="KW-1185">Reference proteome</keyword>
<dbReference type="PANTHER" id="PTHR31900">
    <property type="entry name" value="F-BOX/RNI SUPERFAMILY PROTEIN-RELATED"/>
    <property type="match status" value="1"/>
</dbReference>